<dbReference type="Gene3D" id="3.40.50.300">
    <property type="entry name" value="P-loop containing nucleotide triphosphate hydrolases"/>
    <property type="match status" value="1"/>
</dbReference>
<dbReference type="PANTHER" id="PTHR40453">
    <property type="entry name" value="PROTEIN YOEF"/>
    <property type="match status" value="1"/>
</dbReference>
<sequence>MKKGKVMIIGPIGSGKSTLTKRLLEDSSPVTKTQALTYMDWIIDTPGEYSENPMFYRSLMATSLEAKILLVIQDATRHHQLLPPNFSQGFPLRSFGVITKIDHPDAHIEQAVQLLRQVLPLSEIFQVSSVTLEGMDELREAILKVI</sequence>
<evidence type="ECO:0000313" key="3">
    <source>
        <dbReference type="Proteomes" id="UP000199087"/>
    </source>
</evidence>
<comment type="similarity">
    <text evidence="1">Belongs to the EutP/PduV family.</text>
</comment>
<dbReference type="Proteomes" id="UP000199087">
    <property type="component" value="Unassembled WGS sequence"/>
</dbReference>
<dbReference type="GO" id="GO:0005524">
    <property type="term" value="F:ATP binding"/>
    <property type="evidence" value="ECO:0007669"/>
    <property type="project" value="UniProtKB-UniRule"/>
</dbReference>
<protein>
    <submittedName>
        <fullName evidence="2">Ethanolamine utilization protein EutP</fullName>
    </submittedName>
</protein>
<reference evidence="3" key="1">
    <citation type="submission" date="2015-05" db="EMBL/GenBank/DDBJ databases">
        <authorList>
            <person name="Urmite Genomes"/>
        </authorList>
    </citation>
    <scope>NUCLEOTIDE SEQUENCE [LARGE SCALE GENOMIC DNA]</scope>
    <source>
        <strain evidence="3">LF1</strain>
    </source>
</reference>
<dbReference type="InterPro" id="IPR012381">
    <property type="entry name" value="EutP_PduV"/>
</dbReference>
<dbReference type="PIRSF" id="PIRSF036409">
    <property type="entry name" value="EutP_PduV"/>
    <property type="match status" value="1"/>
</dbReference>
<dbReference type="InterPro" id="IPR027417">
    <property type="entry name" value="P-loop_NTPase"/>
</dbReference>
<keyword evidence="1" id="KW-0547">Nucleotide-binding</keyword>
<organism evidence="2 3">
    <name type="scientific">Neobacillus massiliamazoniensis</name>
    <dbReference type="NCBI Taxonomy" id="1499688"/>
    <lineage>
        <taxon>Bacteria</taxon>
        <taxon>Bacillati</taxon>
        <taxon>Bacillota</taxon>
        <taxon>Bacilli</taxon>
        <taxon>Bacillales</taxon>
        <taxon>Bacillaceae</taxon>
        <taxon>Neobacillus</taxon>
    </lineage>
</organism>
<dbReference type="PANTHER" id="PTHR40453:SF1">
    <property type="entry name" value="PROTEIN YOEF"/>
    <property type="match status" value="1"/>
</dbReference>
<dbReference type="STRING" id="1499688.BN000_02654"/>
<name>A0A0U1NXF3_9BACI</name>
<dbReference type="EMBL" id="CVRB01000003">
    <property type="protein sequence ID" value="CRK82709.1"/>
    <property type="molecule type" value="Genomic_DNA"/>
</dbReference>
<dbReference type="CDD" id="cd00882">
    <property type="entry name" value="Ras_like_GTPase"/>
    <property type="match status" value="1"/>
</dbReference>
<keyword evidence="3" id="KW-1185">Reference proteome</keyword>
<dbReference type="OrthoDB" id="6179at2"/>
<gene>
    <name evidence="2" type="primary">eutP_2</name>
    <name evidence="2" type="ORF">BN000_02654</name>
</gene>
<dbReference type="AlphaFoldDB" id="A0A0U1NXF3"/>
<proteinExistence type="inferred from homology"/>
<dbReference type="SUPFAM" id="SSF52540">
    <property type="entry name" value="P-loop containing nucleoside triphosphate hydrolases"/>
    <property type="match status" value="1"/>
</dbReference>
<dbReference type="GO" id="GO:0006576">
    <property type="term" value="P:biogenic amine metabolic process"/>
    <property type="evidence" value="ECO:0007669"/>
    <property type="project" value="InterPro"/>
</dbReference>
<dbReference type="Pfam" id="PF10662">
    <property type="entry name" value="PduV-EutP"/>
    <property type="match status" value="1"/>
</dbReference>
<accession>A0A0U1NXF3</accession>
<evidence type="ECO:0000256" key="1">
    <source>
        <dbReference type="PIRNR" id="PIRNR036409"/>
    </source>
</evidence>
<evidence type="ECO:0000313" key="2">
    <source>
        <dbReference type="EMBL" id="CRK82709.1"/>
    </source>
</evidence>
<dbReference type="RefSeq" id="WP_090635043.1">
    <property type="nucleotide sequence ID" value="NZ_CVRB01000003.1"/>
</dbReference>